<feature type="compositionally biased region" description="Polar residues" evidence="1">
    <location>
        <begin position="327"/>
        <end position="346"/>
    </location>
</feature>
<dbReference type="Proteomes" id="UP000801492">
    <property type="component" value="Unassembled WGS sequence"/>
</dbReference>
<organism evidence="2 3">
    <name type="scientific">Ignelater luminosus</name>
    <name type="common">Cucubano</name>
    <name type="synonym">Pyrophorus luminosus</name>
    <dbReference type="NCBI Taxonomy" id="2038154"/>
    <lineage>
        <taxon>Eukaryota</taxon>
        <taxon>Metazoa</taxon>
        <taxon>Ecdysozoa</taxon>
        <taxon>Arthropoda</taxon>
        <taxon>Hexapoda</taxon>
        <taxon>Insecta</taxon>
        <taxon>Pterygota</taxon>
        <taxon>Neoptera</taxon>
        <taxon>Endopterygota</taxon>
        <taxon>Coleoptera</taxon>
        <taxon>Polyphaga</taxon>
        <taxon>Elateriformia</taxon>
        <taxon>Elateroidea</taxon>
        <taxon>Elateridae</taxon>
        <taxon>Agrypninae</taxon>
        <taxon>Pyrophorini</taxon>
        <taxon>Ignelater</taxon>
    </lineage>
</organism>
<dbReference type="EMBL" id="VTPC01000486">
    <property type="protein sequence ID" value="KAF2905615.1"/>
    <property type="molecule type" value="Genomic_DNA"/>
</dbReference>
<proteinExistence type="predicted"/>
<dbReference type="OrthoDB" id="6784188at2759"/>
<sequence length="407" mass="44753">MNKSPNCKNDLVEEKRKLLGWLADWKEDYSLENNNFDIKEMSLILQLMGFRLEKNFEKVVPSENCSNATDNSILKIELTCPKSGLRSILIKETTSCKCPSEEALDEGEFWSISGSVPLRRGSINSSNSSLLPTIPFAKSQLIRCLLAKILAIINEFETSDKDQNSSSSMLSTSLARHRSLDTLKSIEANTSALRGIKRRPSWEVDPKTSPPTQTSSPVPQLCQSLSQISLNSDKSNMVVKNLESIKKLVDETLDIATGYNLTYTKNSIPAKRVSDIKPPNSPHTSNKDLSTPRKILTPKKKLLSLENEKTAVPSRIASLKKHIKTNTPTKISSGTVKTPSKHTPSPNFIKKNILKSSGSTTIVKSRITTKHGGSVSNIPSSSGIQKPRIVVKNALAGTSTTLPQRKS</sequence>
<evidence type="ECO:0000313" key="2">
    <source>
        <dbReference type="EMBL" id="KAF2905615.1"/>
    </source>
</evidence>
<evidence type="ECO:0000256" key="1">
    <source>
        <dbReference type="SAM" id="MobiDB-lite"/>
    </source>
</evidence>
<gene>
    <name evidence="2" type="ORF">ILUMI_00553</name>
</gene>
<comment type="caution">
    <text evidence="2">The sequence shown here is derived from an EMBL/GenBank/DDBJ whole genome shotgun (WGS) entry which is preliminary data.</text>
</comment>
<feature type="compositionally biased region" description="Low complexity" evidence="1">
    <location>
        <begin position="210"/>
        <end position="219"/>
    </location>
</feature>
<feature type="region of interest" description="Disordered" evidence="1">
    <location>
        <begin position="271"/>
        <end position="294"/>
    </location>
</feature>
<evidence type="ECO:0000313" key="3">
    <source>
        <dbReference type="Proteomes" id="UP000801492"/>
    </source>
</evidence>
<feature type="region of interest" description="Disordered" evidence="1">
    <location>
        <begin position="327"/>
        <end position="347"/>
    </location>
</feature>
<protein>
    <submittedName>
        <fullName evidence="2">Uncharacterized protein</fullName>
    </submittedName>
</protein>
<dbReference type="AlphaFoldDB" id="A0A8K0DG13"/>
<feature type="region of interest" description="Disordered" evidence="1">
    <location>
        <begin position="197"/>
        <end position="220"/>
    </location>
</feature>
<accession>A0A8K0DG13</accession>
<name>A0A8K0DG13_IGNLU</name>
<reference evidence="2" key="1">
    <citation type="submission" date="2019-08" db="EMBL/GenBank/DDBJ databases">
        <title>The genome of the North American firefly Photinus pyralis.</title>
        <authorList>
            <consortium name="Photinus pyralis genome working group"/>
            <person name="Fallon T.R."/>
            <person name="Sander Lower S.E."/>
            <person name="Weng J.-K."/>
        </authorList>
    </citation>
    <scope>NUCLEOTIDE SEQUENCE</scope>
    <source>
        <strain evidence="2">TRF0915ILg1</strain>
        <tissue evidence="2">Whole body</tissue>
    </source>
</reference>
<keyword evidence="3" id="KW-1185">Reference proteome</keyword>